<evidence type="ECO:0000256" key="1">
    <source>
        <dbReference type="ARBA" id="ARBA00001273"/>
    </source>
</evidence>
<evidence type="ECO:0000256" key="8">
    <source>
        <dbReference type="ARBA" id="ARBA00022842"/>
    </source>
</evidence>
<evidence type="ECO:0000256" key="3">
    <source>
        <dbReference type="ARBA" id="ARBA00010941"/>
    </source>
</evidence>
<dbReference type="GO" id="GO:0006002">
    <property type="term" value="P:fructose 6-phosphate metabolic process"/>
    <property type="evidence" value="ECO:0007669"/>
    <property type="project" value="TreeGrafter"/>
</dbReference>
<evidence type="ECO:0000256" key="7">
    <source>
        <dbReference type="ARBA" id="ARBA00022801"/>
    </source>
</evidence>
<keyword evidence="6" id="KW-0479">Metal-binding</keyword>
<dbReference type="EC" id="3.1.3.11" evidence="4"/>
<dbReference type="InterPro" id="IPR000146">
    <property type="entry name" value="FBPase_class-1"/>
</dbReference>
<dbReference type="AlphaFoldDB" id="A0A1J5RMZ3"/>
<dbReference type="SUPFAM" id="SSF56655">
    <property type="entry name" value="Carbohydrate phosphatase"/>
    <property type="match status" value="1"/>
</dbReference>
<comment type="catalytic activity">
    <reaction evidence="1">
        <text>beta-D-fructose 1,6-bisphosphate + H2O = beta-D-fructose 6-phosphate + phosphate</text>
        <dbReference type="Rhea" id="RHEA:11064"/>
        <dbReference type="ChEBI" id="CHEBI:15377"/>
        <dbReference type="ChEBI" id="CHEBI:32966"/>
        <dbReference type="ChEBI" id="CHEBI:43474"/>
        <dbReference type="ChEBI" id="CHEBI:57634"/>
        <dbReference type="EC" id="3.1.3.11"/>
    </reaction>
</comment>
<dbReference type="GO" id="GO:0006000">
    <property type="term" value="P:fructose metabolic process"/>
    <property type="evidence" value="ECO:0007669"/>
    <property type="project" value="TreeGrafter"/>
</dbReference>
<reference evidence="13" key="1">
    <citation type="submission" date="2016-10" db="EMBL/GenBank/DDBJ databases">
        <title>Sequence of Gallionella enrichment culture.</title>
        <authorList>
            <person name="Poehlein A."/>
            <person name="Muehling M."/>
            <person name="Daniel R."/>
        </authorList>
    </citation>
    <scope>NUCLEOTIDE SEQUENCE</scope>
</reference>
<dbReference type="Gene3D" id="3.30.540.10">
    <property type="entry name" value="Fructose-1,6-Bisphosphatase, subunit A, domain 1"/>
    <property type="match status" value="1"/>
</dbReference>
<dbReference type="CDD" id="cd00354">
    <property type="entry name" value="FBPase"/>
    <property type="match status" value="1"/>
</dbReference>
<keyword evidence="5" id="KW-0963">Cytoplasm</keyword>
<organism evidence="13">
    <name type="scientific">mine drainage metagenome</name>
    <dbReference type="NCBI Taxonomy" id="410659"/>
    <lineage>
        <taxon>unclassified sequences</taxon>
        <taxon>metagenomes</taxon>
        <taxon>ecological metagenomes</taxon>
    </lineage>
</organism>
<dbReference type="GO" id="GO:0046872">
    <property type="term" value="F:metal ion binding"/>
    <property type="evidence" value="ECO:0007669"/>
    <property type="project" value="UniProtKB-KW"/>
</dbReference>
<dbReference type="GO" id="GO:0005986">
    <property type="term" value="P:sucrose biosynthetic process"/>
    <property type="evidence" value="ECO:0007669"/>
    <property type="project" value="TreeGrafter"/>
</dbReference>
<dbReference type="PIRSF" id="PIRSF000904">
    <property type="entry name" value="FBPtase_SBPase"/>
    <property type="match status" value="1"/>
</dbReference>
<proteinExistence type="inferred from homology"/>
<evidence type="ECO:0000313" key="13">
    <source>
        <dbReference type="EMBL" id="OIQ93444.1"/>
    </source>
</evidence>
<dbReference type="HAMAP" id="MF_01855">
    <property type="entry name" value="FBPase_class1"/>
    <property type="match status" value="1"/>
</dbReference>
<dbReference type="GO" id="GO:0030388">
    <property type="term" value="P:fructose 1,6-bisphosphate metabolic process"/>
    <property type="evidence" value="ECO:0007669"/>
    <property type="project" value="TreeGrafter"/>
</dbReference>
<dbReference type="NCBIfam" id="NF006779">
    <property type="entry name" value="PRK09293.1-3"/>
    <property type="match status" value="1"/>
</dbReference>
<evidence type="ECO:0000256" key="10">
    <source>
        <dbReference type="ARBA" id="ARBA00024331"/>
    </source>
</evidence>
<keyword evidence="7 13" id="KW-0378">Hydrolase</keyword>
<dbReference type="FunFam" id="3.30.540.10:FF:000002">
    <property type="entry name" value="Fructose-1,6-bisphosphatase class 1"/>
    <property type="match status" value="1"/>
</dbReference>
<dbReference type="PANTHER" id="PTHR11556:SF35">
    <property type="entry name" value="SEDOHEPTULOSE-1,7-BISPHOSPHATASE, CHLOROPLASTIC"/>
    <property type="match status" value="1"/>
</dbReference>
<evidence type="ECO:0000256" key="5">
    <source>
        <dbReference type="ARBA" id="ARBA00022490"/>
    </source>
</evidence>
<dbReference type="EMBL" id="MLJW01000207">
    <property type="protein sequence ID" value="OIQ93444.1"/>
    <property type="molecule type" value="Genomic_DNA"/>
</dbReference>
<dbReference type="Pfam" id="PF18913">
    <property type="entry name" value="FBPase_C"/>
    <property type="match status" value="1"/>
</dbReference>
<gene>
    <name evidence="13" type="primary">fbp_16</name>
    <name evidence="13" type="ORF">GALL_245950</name>
</gene>
<dbReference type="Pfam" id="PF00316">
    <property type="entry name" value="FBPase"/>
    <property type="match status" value="1"/>
</dbReference>
<name>A0A1J5RMZ3_9ZZZZ</name>
<comment type="caution">
    <text evidence="13">The sequence shown here is derived from an EMBL/GenBank/DDBJ whole genome shotgun (WGS) entry which is preliminary data.</text>
</comment>
<dbReference type="InterPro" id="IPR044015">
    <property type="entry name" value="FBPase_C_dom"/>
</dbReference>
<dbReference type="PIRSF" id="PIRSF500210">
    <property type="entry name" value="FBPtase"/>
    <property type="match status" value="1"/>
</dbReference>
<accession>A0A1J5RMZ3</accession>
<evidence type="ECO:0000256" key="9">
    <source>
        <dbReference type="ARBA" id="ARBA00023277"/>
    </source>
</evidence>
<dbReference type="PRINTS" id="PR00115">
    <property type="entry name" value="F16BPHPHTASE"/>
</dbReference>
<evidence type="ECO:0000259" key="12">
    <source>
        <dbReference type="Pfam" id="PF18913"/>
    </source>
</evidence>
<evidence type="ECO:0000259" key="11">
    <source>
        <dbReference type="Pfam" id="PF00316"/>
    </source>
</evidence>
<evidence type="ECO:0000256" key="6">
    <source>
        <dbReference type="ARBA" id="ARBA00022723"/>
    </source>
</evidence>
<dbReference type="GO" id="GO:0042132">
    <property type="term" value="F:fructose 1,6-bisphosphate 1-phosphatase activity"/>
    <property type="evidence" value="ECO:0007669"/>
    <property type="project" value="UniProtKB-EC"/>
</dbReference>
<comment type="pathway">
    <text evidence="10">Carbohydrate biosynthesis.</text>
</comment>
<evidence type="ECO:0000256" key="4">
    <source>
        <dbReference type="ARBA" id="ARBA00013093"/>
    </source>
</evidence>
<feature type="domain" description="Fructose-1-6-bisphosphatase class 1 C-terminal" evidence="12">
    <location>
        <begin position="191"/>
        <end position="324"/>
    </location>
</feature>
<comment type="cofactor">
    <cofactor evidence="2">
        <name>Mg(2+)</name>
        <dbReference type="ChEBI" id="CHEBI:18420"/>
    </cofactor>
</comment>
<protein>
    <recommendedName>
        <fullName evidence="4">fructose-bisphosphatase</fullName>
        <ecNumber evidence="4">3.1.3.11</ecNumber>
    </recommendedName>
</protein>
<dbReference type="GO" id="GO:0006094">
    <property type="term" value="P:gluconeogenesis"/>
    <property type="evidence" value="ECO:0007669"/>
    <property type="project" value="TreeGrafter"/>
</dbReference>
<dbReference type="Gene3D" id="3.40.190.80">
    <property type="match status" value="1"/>
</dbReference>
<dbReference type="FunFam" id="3.40.190.80:FF:000011">
    <property type="entry name" value="Fructose-1,6-bisphosphatase class 1"/>
    <property type="match status" value="1"/>
</dbReference>
<keyword evidence="9" id="KW-0119">Carbohydrate metabolism</keyword>
<feature type="domain" description="Fructose-1-6-bisphosphatase class I N-terminal" evidence="11">
    <location>
        <begin position="6"/>
        <end position="187"/>
    </location>
</feature>
<comment type="similarity">
    <text evidence="3">Belongs to the FBPase class 1 family.</text>
</comment>
<dbReference type="InterPro" id="IPR028343">
    <property type="entry name" value="FBPtase"/>
</dbReference>
<keyword evidence="8" id="KW-0460">Magnesium</keyword>
<evidence type="ECO:0000256" key="2">
    <source>
        <dbReference type="ARBA" id="ARBA00001946"/>
    </source>
</evidence>
<dbReference type="InterPro" id="IPR033391">
    <property type="entry name" value="FBPase_N"/>
</dbReference>
<sequence length="350" mass="38496">MQYGRITLTQFIIEEQRRHAHATGDFSGLLSDISTACKVISNAVAKGALAGSRNEERKSLDVISNEVMQSANGWAGHLAGMVSEENEALCTIPGKYPRGKYLLLFDPLDGSSNSDVNLSVGTIFSILRSPRPGKAPKLEDFLQPGTEQVCAGFALYGPSTLLVLTTGYGVNGFTLDRDIGEFILTHPKMCIPEDTSVFAINASNERFWEPPVKRYVEECLAGKTGPRAKDFNMRWVASLVAETYRILVRGGVFMYPRDNRHPDQPGRVRLLYEANPLSFIVEQAGGAATTGRHRLMTVLPSELHQHVPLIFGSKHEVDRIASYHADYASGLESAGFDSPLFGTRSLFRTQ</sequence>
<dbReference type="PANTHER" id="PTHR11556">
    <property type="entry name" value="FRUCTOSE-1,6-BISPHOSPHATASE-RELATED"/>
    <property type="match status" value="1"/>
</dbReference>
<dbReference type="GO" id="GO:0005829">
    <property type="term" value="C:cytosol"/>
    <property type="evidence" value="ECO:0007669"/>
    <property type="project" value="TreeGrafter"/>
</dbReference>